<evidence type="ECO:0008006" key="3">
    <source>
        <dbReference type="Google" id="ProtNLM"/>
    </source>
</evidence>
<dbReference type="SUPFAM" id="SSF55729">
    <property type="entry name" value="Acyl-CoA N-acyltransferases (Nat)"/>
    <property type="match status" value="1"/>
</dbReference>
<dbReference type="EMBL" id="JAUSTZ010000033">
    <property type="protein sequence ID" value="MDQ0228721.1"/>
    <property type="molecule type" value="Genomic_DNA"/>
</dbReference>
<dbReference type="RefSeq" id="WP_233452372.1">
    <property type="nucleotide sequence ID" value="NZ_CADEPK010000393.1"/>
</dbReference>
<dbReference type="InterPro" id="IPR016181">
    <property type="entry name" value="Acyl_CoA_acyltransferase"/>
</dbReference>
<accession>A0ABT9Z8X8</accession>
<name>A0ABT9Z8X8_9BACI</name>
<organism evidence="1 2">
    <name type="scientific">Metabacillus niabensis</name>
    <dbReference type="NCBI Taxonomy" id="324854"/>
    <lineage>
        <taxon>Bacteria</taxon>
        <taxon>Bacillati</taxon>
        <taxon>Bacillota</taxon>
        <taxon>Bacilli</taxon>
        <taxon>Bacillales</taxon>
        <taxon>Bacillaceae</taxon>
        <taxon>Metabacillus</taxon>
    </lineage>
</organism>
<evidence type="ECO:0000313" key="1">
    <source>
        <dbReference type="EMBL" id="MDQ0228721.1"/>
    </source>
</evidence>
<keyword evidence="2" id="KW-1185">Reference proteome</keyword>
<gene>
    <name evidence="1" type="ORF">J2S02_005121</name>
</gene>
<evidence type="ECO:0000313" key="2">
    <source>
        <dbReference type="Proteomes" id="UP001232245"/>
    </source>
</evidence>
<dbReference type="Proteomes" id="UP001232245">
    <property type="component" value="Unassembled WGS sequence"/>
</dbReference>
<comment type="caution">
    <text evidence="1">The sequence shown here is derived from an EMBL/GenBank/DDBJ whole genome shotgun (WGS) entry which is preliminary data.</text>
</comment>
<protein>
    <recommendedName>
        <fullName evidence="3">DUF2283 domain-containing protein</fullName>
    </recommendedName>
</protein>
<proteinExistence type="predicted"/>
<reference evidence="1 2" key="1">
    <citation type="submission" date="2023-07" db="EMBL/GenBank/DDBJ databases">
        <title>Genomic Encyclopedia of Type Strains, Phase IV (KMG-IV): sequencing the most valuable type-strain genomes for metagenomic binning, comparative biology and taxonomic classification.</title>
        <authorList>
            <person name="Goeker M."/>
        </authorList>
    </citation>
    <scope>NUCLEOTIDE SEQUENCE [LARGE SCALE GENOMIC DNA]</scope>
    <source>
        <strain evidence="1 2">DSM 17723</strain>
    </source>
</reference>
<sequence>MLPLNEWYNFIHKNENYYLWLAFENEQPVGVVMVEIEDDFIGSIALVLNRLSAIKDMVGQ</sequence>